<dbReference type="SUPFAM" id="SSF52540">
    <property type="entry name" value="P-loop containing nucleoside triphosphate hydrolases"/>
    <property type="match status" value="1"/>
</dbReference>
<dbReference type="Proteomes" id="UP000290172">
    <property type="component" value="Unassembled WGS sequence"/>
</dbReference>
<dbReference type="SUPFAM" id="SSF46785">
    <property type="entry name" value="Winged helix' DNA-binding domain"/>
    <property type="match status" value="1"/>
</dbReference>
<feature type="domain" description="NACHT" evidence="2">
    <location>
        <begin position="52"/>
        <end position="226"/>
    </location>
</feature>
<organism evidence="3 4">
    <name type="scientific">Halarcobacter ebronensis</name>
    <dbReference type="NCBI Taxonomy" id="1462615"/>
    <lineage>
        <taxon>Bacteria</taxon>
        <taxon>Pseudomonadati</taxon>
        <taxon>Campylobacterota</taxon>
        <taxon>Epsilonproteobacteria</taxon>
        <taxon>Campylobacterales</taxon>
        <taxon>Arcobacteraceae</taxon>
        <taxon>Halarcobacter</taxon>
    </lineage>
</organism>
<dbReference type="InterPro" id="IPR036388">
    <property type="entry name" value="WH-like_DNA-bd_sf"/>
</dbReference>
<dbReference type="PANTHER" id="PTHR34301:SF8">
    <property type="entry name" value="ATPASE DOMAIN-CONTAINING PROTEIN"/>
    <property type="match status" value="1"/>
</dbReference>
<feature type="coiled-coil region" evidence="1">
    <location>
        <begin position="654"/>
        <end position="681"/>
    </location>
</feature>
<dbReference type="InterPro" id="IPR027417">
    <property type="entry name" value="P-loop_NTPase"/>
</dbReference>
<keyword evidence="1" id="KW-0175">Coiled coil</keyword>
<dbReference type="InterPro" id="IPR007111">
    <property type="entry name" value="NACHT_NTPase"/>
</dbReference>
<evidence type="ECO:0000259" key="2">
    <source>
        <dbReference type="Pfam" id="PF05729"/>
    </source>
</evidence>
<accession>A0A4Q0Y8E1</accession>
<proteinExistence type="predicted"/>
<reference evidence="3 4" key="1">
    <citation type="submission" date="2017-10" db="EMBL/GenBank/DDBJ databases">
        <title>Genomics of the genus Arcobacter.</title>
        <authorList>
            <person name="Perez-Cataluna A."/>
            <person name="Figueras M.J."/>
        </authorList>
    </citation>
    <scope>NUCLEOTIDE SEQUENCE [LARGE SCALE GENOMIC DNA]</scope>
    <source>
        <strain evidence="3 4">CECT 8993</strain>
    </source>
</reference>
<dbReference type="AlphaFoldDB" id="A0A4Q0Y8E1"/>
<gene>
    <name evidence="3" type="ORF">CRV08_12900</name>
</gene>
<sequence>MLQTNRYARYKYTPDEMSEEDFLKRFVIRLDIFQDIFDDIKSSNYDIPNQHYIIVGQRGQGKTSLLRKIQIEVKNDKKLSNFLLPIKFAEEQYQIRSLSRFWEEIADFLQAFYSDVFPTILDDMENYFEDDDYEIKAFSYLEKTIKKTDKKLLLLIDNIDELLAKFNDKEQRQLREILLSSSSFRIIGGSTKMLEQHYDYSKPFYEFFKIVKLKGFNKEESKKFLLSLAKEYESKEKIEEIIENNPERIEVIRQLTGGVPRTLVMLFDIFLDDGGDAFDDLLRILDEVTPLYKHRMDDLPVQLQDIVHTLAINWDGMLTNEIANKTRMESKAVSAQLKKLEKYEIIESESIGKNNIYKIKERFFNIWYLMRFGRKKDRQRVAWLINFLTSWCSKEELEEKAKNFKNKIKNGVVKPFHAFYMSEALRYSGLDIEIDLELKEELECFLKNSGSKLCNDISESDNEILLKAYDIEEKESIENAIEFLLKSKRESKNIWIELHELYREIDDFENSEKYIQKFFNWTDEELEKKVLFFYVIKNEYNERTKELLLKELDNKDSSDELLLLYFTCKLIAYNKFEYSFERAIELYNLHFDDGDKSRFLTMYITLLMVKKQYHLAKKFFELEEYNLKERLKPAWYTLMTYMQDEYPNELKKMGQELKESVDKIINEVEELKKEKKETVKYSVSK</sequence>
<dbReference type="RefSeq" id="WP_128982776.1">
    <property type="nucleotide sequence ID" value="NZ_PDKJ01000014.1"/>
</dbReference>
<dbReference type="Pfam" id="PF05729">
    <property type="entry name" value="NACHT"/>
    <property type="match status" value="1"/>
</dbReference>
<dbReference type="InterPro" id="IPR036390">
    <property type="entry name" value="WH_DNA-bd_sf"/>
</dbReference>
<dbReference type="Gene3D" id="3.40.50.300">
    <property type="entry name" value="P-loop containing nucleotide triphosphate hydrolases"/>
    <property type="match status" value="1"/>
</dbReference>
<protein>
    <submittedName>
        <fullName evidence="3">ATPase</fullName>
    </submittedName>
</protein>
<dbReference type="PANTHER" id="PTHR34301">
    <property type="entry name" value="DNA-BINDING PROTEIN-RELATED"/>
    <property type="match status" value="1"/>
</dbReference>
<dbReference type="Gene3D" id="1.10.10.10">
    <property type="entry name" value="Winged helix-like DNA-binding domain superfamily/Winged helix DNA-binding domain"/>
    <property type="match status" value="1"/>
</dbReference>
<evidence type="ECO:0000313" key="4">
    <source>
        <dbReference type="Proteomes" id="UP000290172"/>
    </source>
</evidence>
<evidence type="ECO:0000256" key="1">
    <source>
        <dbReference type="SAM" id="Coils"/>
    </source>
</evidence>
<dbReference type="EMBL" id="PDKJ01000014">
    <property type="protein sequence ID" value="RXJ66510.1"/>
    <property type="molecule type" value="Genomic_DNA"/>
</dbReference>
<evidence type="ECO:0000313" key="3">
    <source>
        <dbReference type="EMBL" id="RXJ66510.1"/>
    </source>
</evidence>
<comment type="caution">
    <text evidence="3">The sequence shown here is derived from an EMBL/GenBank/DDBJ whole genome shotgun (WGS) entry which is preliminary data.</text>
</comment>
<name>A0A4Q0Y8E1_9BACT</name>